<evidence type="ECO:0000259" key="4">
    <source>
        <dbReference type="PROSITE" id="PS50042"/>
    </source>
</evidence>
<dbReference type="EMBL" id="VHSG01000008">
    <property type="protein sequence ID" value="TQV81257.1"/>
    <property type="molecule type" value="Genomic_DNA"/>
</dbReference>
<evidence type="ECO:0000313" key="6">
    <source>
        <dbReference type="EMBL" id="TQV81257.1"/>
    </source>
</evidence>
<dbReference type="InterPro" id="IPR012318">
    <property type="entry name" value="HTH_CRP"/>
</dbReference>
<dbReference type="CDD" id="cd00038">
    <property type="entry name" value="CAP_ED"/>
    <property type="match status" value="1"/>
</dbReference>
<gene>
    <name evidence="6" type="ORF">FKG94_09160</name>
</gene>
<dbReference type="InterPro" id="IPR036390">
    <property type="entry name" value="WH_DNA-bd_sf"/>
</dbReference>
<feature type="domain" description="Cyclic nucleotide-binding" evidence="4">
    <location>
        <begin position="19"/>
        <end position="88"/>
    </location>
</feature>
<keyword evidence="3" id="KW-0804">Transcription</keyword>
<dbReference type="RefSeq" id="WP_142903918.1">
    <property type="nucleotide sequence ID" value="NZ_ML660091.1"/>
</dbReference>
<dbReference type="InterPro" id="IPR014710">
    <property type="entry name" value="RmlC-like_jellyroll"/>
</dbReference>
<organism evidence="6 7">
    <name type="scientific">Exilibacterium tricleocarpae</name>
    <dbReference type="NCBI Taxonomy" id="2591008"/>
    <lineage>
        <taxon>Bacteria</taxon>
        <taxon>Pseudomonadati</taxon>
        <taxon>Pseudomonadota</taxon>
        <taxon>Gammaproteobacteria</taxon>
        <taxon>Cellvibrionales</taxon>
        <taxon>Cellvibrionaceae</taxon>
        <taxon>Exilibacterium</taxon>
    </lineage>
</organism>
<dbReference type="PRINTS" id="PR00034">
    <property type="entry name" value="HTHCRP"/>
</dbReference>
<dbReference type="PROSITE" id="PS51063">
    <property type="entry name" value="HTH_CRP_2"/>
    <property type="match status" value="1"/>
</dbReference>
<dbReference type="Pfam" id="PF13545">
    <property type="entry name" value="HTH_Crp_2"/>
    <property type="match status" value="1"/>
</dbReference>
<proteinExistence type="predicted"/>
<comment type="caution">
    <text evidence="6">The sequence shown here is derived from an EMBL/GenBank/DDBJ whole genome shotgun (WGS) entry which is preliminary data.</text>
</comment>
<dbReference type="InterPro" id="IPR050397">
    <property type="entry name" value="Env_Response_Regulators"/>
</dbReference>
<name>A0A545TVK4_9GAMM</name>
<protein>
    <submittedName>
        <fullName evidence="6">Cyclic nucleotide-binding domain-containing protein</fullName>
    </submittedName>
</protein>
<evidence type="ECO:0000259" key="5">
    <source>
        <dbReference type="PROSITE" id="PS51063"/>
    </source>
</evidence>
<sequence length="231" mass="25877">MSKRAEPLSRDMLSSDCVLFRGLSGVELERVAAIGQLQEIEGHCYLFHQHTPSQRVYNLISGAAMVERTSSGGQRQILAFLFPGDFVGMTHSDHLEYSVRSLRLTRLCEFRQQRLLALAEELPILKTNVKQVGANILARALDQIYILGKKKAHERLCFLFMQLLERLPGASPARIDLPMSRQDIADYLGLTIETVSRSLARLKQEGLIAAPSPQRLQIVDLEHTRALASAD</sequence>
<reference evidence="6 7" key="1">
    <citation type="submission" date="2019-06" db="EMBL/GenBank/DDBJ databases">
        <title>Whole genome sequence for Cellvibrionaceae sp. R142.</title>
        <authorList>
            <person name="Wang G."/>
        </authorList>
    </citation>
    <scope>NUCLEOTIDE SEQUENCE [LARGE SCALE GENOMIC DNA]</scope>
    <source>
        <strain evidence="6 7">R142</strain>
    </source>
</reference>
<dbReference type="SUPFAM" id="SSF46785">
    <property type="entry name" value="Winged helix' DNA-binding domain"/>
    <property type="match status" value="1"/>
</dbReference>
<dbReference type="SMART" id="SM00100">
    <property type="entry name" value="cNMP"/>
    <property type="match status" value="1"/>
</dbReference>
<dbReference type="SMART" id="SM00419">
    <property type="entry name" value="HTH_CRP"/>
    <property type="match status" value="1"/>
</dbReference>
<evidence type="ECO:0000313" key="7">
    <source>
        <dbReference type="Proteomes" id="UP000319732"/>
    </source>
</evidence>
<dbReference type="PANTHER" id="PTHR24567">
    <property type="entry name" value="CRP FAMILY TRANSCRIPTIONAL REGULATORY PROTEIN"/>
    <property type="match status" value="1"/>
</dbReference>
<dbReference type="Pfam" id="PF00027">
    <property type="entry name" value="cNMP_binding"/>
    <property type="match status" value="1"/>
</dbReference>
<evidence type="ECO:0000256" key="3">
    <source>
        <dbReference type="ARBA" id="ARBA00023163"/>
    </source>
</evidence>
<dbReference type="AlphaFoldDB" id="A0A545TVK4"/>
<dbReference type="Gene3D" id="1.10.10.10">
    <property type="entry name" value="Winged helix-like DNA-binding domain superfamily/Winged helix DNA-binding domain"/>
    <property type="match status" value="1"/>
</dbReference>
<dbReference type="Proteomes" id="UP000319732">
    <property type="component" value="Unassembled WGS sequence"/>
</dbReference>
<keyword evidence="1" id="KW-0805">Transcription regulation</keyword>
<dbReference type="InterPro" id="IPR000595">
    <property type="entry name" value="cNMP-bd_dom"/>
</dbReference>
<dbReference type="SUPFAM" id="SSF51206">
    <property type="entry name" value="cAMP-binding domain-like"/>
    <property type="match status" value="1"/>
</dbReference>
<keyword evidence="2" id="KW-0238">DNA-binding</keyword>
<dbReference type="CDD" id="cd00092">
    <property type="entry name" value="HTH_CRP"/>
    <property type="match status" value="1"/>
</dbReference>
<dbReference type="InterPro" id="IPR018335">
    <property type="entry name" value="Tscrpt_reg_HTH_Crp-type_CS"/>
</dbReference>
<accession>A0A545TVK4</accession>
<dbReference type="GO" id="GO:0003677">
    <property type="term" value="F:DNA binding"/>
    <property type="evidence" value="ECO:0007669"/>
    <property type="project" value="UniProtKB-KW"/>
</dbReference>
<feature type="domain" description="HTH crp-type" evidence="5">
    <location>
        <begin position="150"/>
        <end position="222"/>
    </location>
</feature>
<dbReference type="GO" id="GO:0005829">
    <property type="term" value="C:cytosol"/>
    <property type="evidence" value="ECO:0007669"/>
    <property type="project" value="TreeGrafter"/>
</dbReference>
<dbReference type="PROSITE" id="PS50042">
    <property type="entry name" value="CNMP_BINDING_3"/>
    <property type="match status" value="1"/>
</dbReference>
<dbReference type="InterPro" id="IPR036388">
    <property type="entry name" value="WH-like_DNA-bd_sf"/>
</dbReference>
<dbReference type="OrthoDB" id="7643467at2"/>
<evidence type="ECO:0000256" key="2">
    <source>
        <dbReference type="ARBA" id="ARBA00023125"/>
    </source>
</evidence>
<dbReference type="PROSITE" id="PS00042">
    <property type="entry name" value="HTH_CRP_1"/>
    <property type="match status" value="1"/>
</dbReference>
<dbReference type="Gene3D" id="2.60.120.10">
    <property type="entry name" value="Jelly Rolls"/>
    <property type="match status" value="1"/>
</dbReference>
<dbReference type="PANTHER" id="PTHR24567:SF75">
    <property type="entry name" value="FUMARATE AND NITRATE REDUCTION REGULATORY PROTEIN"/>
    <property type="match status" value="1"/>
</dbReference>
<dbReference type="InterPro" id="IPR018490">
    <property type="entry name" value="cNMP-bd_dom_sf"/>
</dbReference>
<keyword evidence="7" id="KW-1185">Reference proteome</keyword>
<evidence type="ECO:0000256" key="1">
    <source>
        <dbReference type="ARBA" id="ARBA00023015"/>
    </source>
</evidence>
<dbReference type="GO" id="GO:0003700">
    <property type="term" value="F:DNA-binding transcription factor activity"/>
    <property type="evidence" value="ECO:0007669"/>
    <property type="project" value="InterPro"/>
</dbReference>